<gene>
    <name evidence="1" type="ORF">HNQ64_003811</name>
</gene>
<name>A0A7W7YNN0_9BACT</name>
<dbReference type="EMBL" id="JACHIF010000009">
    <property type="protein sequence ID" value="MBB5039536.1"/>
    <property type="molecule type" value="Genomic_DNA"/>
</dbReference>
<sequence>MPSRLKHMYGEWAAIELIMTAHHLSGRLPASWDDLAPWYEQSNSTPRSGISFPQLRELVEIDFSQLPHIEAAARLGQPLPESRSLIRKKDGRGGHWIRPNQMLADYFKTGKVVIMDKP</sequence>
<dbReference type="AlphaFoldDB" id="A0A7W7YNN0"/>
<organism evidence="1 2">
    <name type="scientific">Prosthecobacter dejongeii</name>
    <dbReference type="NCBI Taxonomy" id="48465"/>
    <lineage>
        <taxon>Bacteria</taxon>
        <taxon>Pseudomonadati</taxon>
        <taxon>Verrucomicrobiota</taxon>
        <taxon>Verrucomicrobiia</taxon>
        <taxon>Verrucomicrobiales</taxon>
        <taxon>Verrucomicrobiaceae</taxon>
        <taxon>Prosthecobacter</taxon>
    </lineage>
</organism>
<accession>A0A7W7YNN0</accession>
<protein>
    <submittedName>
        <fullName evidence="1">Uncharacterized protein</fullName>
    </submittedName>
</protein>
<proteinExistence type="predicted"/>
<dbReference type="RefSeq" id="WP_184211413.1">
    <property type="nucleotide sequence ID" value="NZ_JACHIF010000009.1"/>
</dbReference>
<keyword evidence="2" id="KW-1185">Reference proteome</keyword>
<dbReference type="Proteomes" id="UP000534294">
    <property type="component" value="Unassembled WGS sequence"/>
</dbReference>
<comment type="caution">
    <text evidence="1">The sequence shown here is derived from an EMBL/GenBank/DDBJ whole genome shotgun (WGS) entry which is preliminary data.</text>
</comment>
<evidence type="ECO:0000313" key="2">
    <source>
        <dbReference type="Proteomes" id="UP000534294"/>
    </source>
</evidence>
<evidence type="ECO:0000313" key="1">
    <source>
        <dbReference type="EMBL" id="MBB5039536.1"/>
    </source>
</evidence>
<reference evidence="1 2" key="1">
    <citation type="submission" date="2020-08" db="EMBL/GenBank/DDBJ databases">
        <title>Genomic Encyclopedia of Type Strains, Phase IV (KMG-IV): sequencing the most valuable type-strain genomes for metagenomic binning, comparative biology and taxonomic classification.</title>
        <authorList>
            <person name="Goeker M."/>
        </authorList>
    </citation>
    <scope>NUCLEOTIDE SEQUENCE [LARGE SCALE GENOMIC DNA]</scope>
    <source>
        <strain evidence="1 2">DSM 12251</strain>
    </source>
</reference>